<dbReference type="SUPFAM" id="SSF52058">
    <property type="entry name" value="L domain-like"/>
    <property type="match status" value="1"/>
</dbReference>
<keyword evidence="2" id="KW-0611">Plant defense</keyword>
<dbReference type="AlphaFoldDB" id="A0A6A6M2F9"/>
<dbReference type="InterPro" id="IPR058922">
    <property type="entry name" value="WHD_DRP"/>
</dbReference>
<organism evidence="4 5">
    <name type="scientific">Hevea brasiliensis</name>
    <name type="common">Para rubber tree</name>
    <name type="synonym">Siphonia brasiliensis</name>
    <dbReference type="NCBI Taxonomy" id="3981"/>
    <lineage>
        <taxon>Eukaryota</taxon>
        <taxon>Viridiplantae</taxon>
        <taxon>Streptophyta</taxon>
        <taxon>Embryophyta</taxon>
        <taxon>Tracheophyta</taxon>
        <taxon>Spermatophyta</taxon>
        <taxon>Magnoliopsida</taxon>
        <taxon>eudicotyledons</taxon>
        <taxon>Gunneridae</taxon>
        <taxon>Pentapetalae</taxon>
        <taxon>rosids</taxon>
        <taxon>fabids</taxon>
        <taxon>Malpighiales</taxon>
        <taxon>Euphorbiaceae</taxon>
        <taxon>Crotonoideae</taxon>
        <taxon>Micrandreae</taxon>
        <taxon>Hevea</taxon>
    </lineage>
</organism>
<dbReference type="PANTHER" id="PTHR36766">
    <property type="entry name" value="PLANT BROAD-SPECTRUM MILDEW RESISTANCE PROTEIN RPW8"/>
    <property type="match status" value="1"/>
</dbReference>
<feature type="domain" description="Disease resistance protein winged helix" evidence="3">
    <location>
        <begin position="66"/>
        <end position="113"/>
    </location>
</feature>
<protein>
    <recommendedName>
        <fullName evidence="3">Disease resistance protein winged helix domain-containing protein</fullName>
    </recommendedName>
</protein>
<sequence length="252" mass="29763">MQRSSFGSDNLGSLLYSVTDERDWKFIRGSEIWKLEQKENDILPASKLSYEHLPSYLKRCFAYCSIFPKDQELFDIDLVYLWMAYGLVQSSNENEELEDVGFRHFKERCFFQDFSGIADMQGLKKHRTLVVADCRRLMSLPQSIKCLKALDTLCIVRCENLDLTMEEGEENQYVLDTQFNLQQLELRHLSKLVDFPQWLARGCTNSLKVMIVEDYDNLKELPECYRTWHHFKIRIKRCLKLNDDTLLKTGEN</sequence>
<evidence type="ECO:0000313" key="5">
    <source>
        <dbReference type="Proteomes" id="UP000467840"/>
    </source>
</evidence>
<reference evidence="4 5" key="1">
    <citation type="journal article" date="2020" name="Mol. Plant">
        <title>The Chromosome-Based Rubber Tree Genome Provides New Insights into Spurge Genome Evolution and Rubber Biosynthesis.</title>
        <authorList>
            <person name="Liu J."/>
            <person name="Shi C."/>
            <person name="Shi C.C."/>
            <person name="Li W."/>
            <person name="Zhang Q.J."/>
            <person name="Zhang Y."/>
            <person name="Li K."/>
            <person name="Lu H.F."/>
            <person name="Shi C."/>
            <person name="Zhu S.T."/>
            <person name="Xiao Z.Y."/>
            <person name="Nan H."/>
            <person name="Yue Y."/>
            <person name="Zhu X.G."/>
            <person name="Wu Y."/>
            <person name="Hong X.N."/>
            <person name="Fan G.Y."/>
            <person name="Tong Y."/>
            <person name="Zhang D."/>
            <person name="Mao C.L."/>
            <person name="Liu Y.L."/>
            <person name="Hao S.J."/>
            <person name="Liu W.Q."/>
            <person name="Lv M.Q."/>
            <person name="Zhang H.B."/>
            <person name="Liu Y."/>
            <person name="Hu-Tang G.R."/>
            <person name="Wang J.P."/>
            <person name="Wang J.H."/>
            <person name="Sun Y.H."/>
            <person name="Ni S.B."/>
            <person name="Chen W.B."/>
            <person name="Zhang X.C."/>
            <person name="Jiao Y.N."/>
            <person name="Eichler E.E."/>
            <person name="Li G.H."/>
            <person name="Liu X."/>
            <person name="Gao L.Z."/>
        </authorList>
    </citation>
    <scope>NUCLEOTIDE SEQUENCE [LARGE SCALE GENOMIC DNA]</scope>
    <source>
        <strain evidence="5">cv. GT1</strain>
        <tissue evidence="4">Leaf</tissue>
    </source>
</reference>
<dbReference type="Gene3D" id="3.80.10.10">
    <property type="entry name" value="Ribonuclease Inhibitor"/>
    <property type="match status" value="1"/>
</dbReference>
<dbReference type="EMBL" id="JAAGAX010000008">
    <property type="protein sequence ID" value="KAF2307881.1"/>
    <property type="molecule type" value="Genomic_DNA"/>
</dbReference>
<gene>
    <name evidence="4" type="ORF">GH714_032969</name>
</gene>
<name>A0A6A6M2F9_HEVBR</name>
<dbReference type="SUPFAM" id="SSF52540">
    <property type="entry name" value="P-loop containing nucleoside triphosphate hydrolases"/>
    <property type="match status" value="1"/>
</dbReference>
<keyword evidence="1" id="KW-0677">Repeat</keyword>
<accession>A0A6A6M2F9</accession>
<dbReference type="Proteomes" id="UP000467840">
    <property type="component" value="Chromosome 9"/>
</dbReference>
<dbReference type="Pfam" id="PF23559">
    <property type="entry name" value="WHD_DRP"/>
    <property type="match status" value="1"/>
</dbReference>
<evidence type="ECO:0000256" key="2">
    <source>
        <dbReference type="ARBA" id="ARBA00022821"/>
    </source>
</evidence>
<evidence type="ECO:0000259" key="3">
    <source>
        <dbReference type="Pfam" id="PF23559"/>
    </source>
</evidence>
<dbReference type="PANTHER" id="PTHR36766:SF61">
    <property type="entry name" value="NB-ARC DOMAIN DISEASE RESISTANCE PROTEIN"/>
    <property type="match status" value="1"/>
</dbReference>
<dbReference type="GO" id="GO:0006952">
    <property type="term" value="P:defense response"/>
    <property type="evidence" value="ECO:0007669"/>
    <property type="project" value="UniProtKB-KW"/>
</dbReference>
<proteinExistence type="predicted"/>
<dbReference type="InterPro" id="IPR027417">
    <property type="entry name" value="P-loop_NTPase"/>
</dbReference>
<comment type="caution">
    <text evidence="4">The sequence shown here is derived from an EMBL/GenBank/DDBJ whole genome shotgun (WGS) entry which is preliminary data.</text>
</comment>
<dbReference type="InterPro" id="IPR032675">
    <property type="entry name" value="LRR_dom_sf"/>
</dbReference>
<evidence type="ECO:0000256" key="1">
    <source>
        <dbReference type="ARBA" id="ARBA00022737"/>
    </source>
</evidence>
<keyword evidence="5" id="KW-1185">Reference proteome</keyword>
<evidence type="ECO:0000313" key="4">
    <source>
        <dbReference type="EMBL" id="KAF2307881.1"/>
    </source>
</evidence>